<evidence type="ECO:0000313" key="1">
    <source>
        <dbReference type="EMBL" id="EUA56703.1"/>
    </source>
</evidence>
<comment type="caution">
    <text evidence="1">The sequence shown here is derived from an EMBL/GenBank/DDBJ whole genome shotgun (WGS) entry which is preliminary data.</text>
</comment>
<dbReference type="EMBL" id="JAOB01000029">
    <property type="protein sequence ID" value="EUA56703.1"/>
    <property type="molecule type" value="Genomic_DNA"/>
</dbReference>
<protein>
    <submittedName>
        <fullName evidence="1">Uncharacterized protein</fullName>
    </submittedName>
</protein>
<reference evidence="1" key="1">
    <citation type="submission" date="2014-01" db="EMBL/GenBank/DDBJ databases">
        <authorList>
            <person name="Brown-Elliot B."/>
            <person name="Wallace R."/>
            <person name="Lenaerts A."/>
            <person name="Ordway D."/>
            <person name="DeGroote M.A."/>
            <person name="Parker T."/>
            <person name="Sizemore C."/>
            <person name="Tallon L.J."/>
            <person name="Sadzewicz L.K."/>
            <person name="Sengamalay N."/>
            <person name="Fraser C.M."/>
            <person name="Hine E."/>
            <person name="Shefchek K.A."/>
            <person name="Das S.P."/>
            <person name="Tettelin H."/>
        </authorList>
    </citation>
    <scope>NUCLEOTIDE SEQUENCE [LARGE SCALE GENOMIC DNA]</scope>
    <source>
        <strain evidence="1">4042</strain>
    </source>
</reference>
<sequence>MGDPRRMVAQLVRRVRHTNVRAADTIELVAATQQRECATHQRIRRHWTPFP</sequence>
<proteinExistence type="predicted"/>
<gene>
    <name evidence="1" type="ORF">I553_8757</name>
</gene>
<name>X8CMM5_MYCXE</name>
<accession>X8CMM5</accession>
<organism evidence="1">
    <name type="scientific">Mycobacterium xenopi 4042</name>
    <dbReference type="NCBI Taxonomy" id="1299334"/>
    <lineage>
        <taxon>Bacteria</taxon>
        <taxon>Bacillati</taxon>
        <taxon>Actinomycetota</taxon>
        <taxon>Actinomycetes</taxon>
        <taxon>Mycobacteriales</taxon>
        <taxon>Mycobacteriaceae</taxon>
        <taxon>Mycobacterium</taxon>
    </lineage>
</organism>
<dbReference type="AlphaFoldDB" id="X8CMM5"/>